<sequence>MNVGFSTLEAWVRQLRRERQEITPSAAAPLTSEQQRIRELEKQVRRLEEQNTILKKATALLISDFLNSSR</sequence>
<dbReference type="SUPFAM" id="SSF46689">
    <property type="entry name" value="Homeodomain-like"/>
    <property type="match status" value="1"/>
</dbReference>
<name>A0A5B9T5N9_ECOLX</name>
<feature type="coiled-coil region" evidence="1">
    <location>
        <begin position="30"/>
        <end position="57"/>
    </location>
</feature>
<gene>
    <name evidence="2" type="ORF">EC0067K-MccH47_00126</name>
</gene>
<dbReference type="Gene3D" id="1.10.10.60">
    <property type="entry name" value="Homeodomain-like"/>
    <property type="match status" value="1"/>
</dbReference>
<evidence type="ECO:0000313" key="2">
    <source>
        <dbReference type="EMBL" id="QEG96543.1"/>
    </source>
</evidence>
<dbReference type="EMBL" id="MK878531">
    <property type="protein sequence ID" value="QEG96543.1"/>
    <property type="molecule type" value="Genomic_DNA"/>
</dbReference>
<dbReference type="AlphaFoldDB" id="A0A5B9T5N9"/>
<evidence type="ECO:0000256" key="1">
    <source>
        <dbReference type="SAM" id="Coils"/>
    </source>
</evidence>
<accession>A0A5B9T5N9</accession>
<dbReference type="InterPro" id="IPR009057">
    <property type="entry name" value="Homeodomain-like_sf"/>
</dbReference>
<evidence type="ECO:0008006" key="3">
    <source>
        <dbReference type="Google" id="ProtNLM"/>
    </source>
</evidence>
<proteinExistence type="predicted"/>
<keyword evidence="1" id="KW-0175">Coiled coil</keyword>
<protein>
    <recommendedName>
        <fullName evidence="3">Transposase</fullName>
    </recommendedName>
</protein>
<organism evidence="2">
    <name type="scientific">Escherichia coli</name>
    <dbReference type="NCBI Taxonomy" id="562"/>
    <lineage>
        <taxon>Bacteria</taxon>
        <taxon>Pseudomonadati</taxon>
        <taxon>Pseudomonadota</taxon>
        <taxon>Gammaproteobacteria</taxon>
        <taxon>Enterobacterales</taxon>
        <taxon>Enterobacteriaceae</taxon>
        <taxon>Escherichia</taxon>
    </lineage>
</organism>
<reference evidence="2" key="1">
    <citation type="submission" date="2019-05" db="EMBL/GenBank/DDBJ databases">
        <title>Bacteriocin occurrence and activity in Escherichia coli isolated from bovines and wastewater.</title>
        <authorList>
            <person name="Cameron A."/>
            <person name="Zaheer R."/>
            <person name="Barbieri R."/>
            <person name="McAllister T.A."/>
        </authorList>
    </citation>
    <scope>NUCLEOTIDE SEQUENCE</scope>
    <source>
        <strain evidence="2">0067K</strain>
    </source>
</reference>